<organism evidence="2 3">
    <name type="scientific">Octopus vulgaris</name>
    <name type="common">Common octopus</name>
    <dbReference type="NCBI Taxonomy" id="6645"/>
    <lineage>
        <taxon>Eukaryota</taxon>
        <taxon>Metazoa</taxon>
        <taxon>Spiralia</taxon>
        <taxon>Lophotrochozoa</taxon>
        <taxon>Mollusca</taxon>
        <taxon>Cephalopoda</taxon>
        <taxon>Coleoidea</taxon>
        <taxon>Octopodiformes</taxon>
        <taxon>Octopoda</taxon>
        <taxon>Incirrata</taxon>
        <taxon>Octopodidae</taxon>
        <taxon>Octopus</taxon>
    </lineage>
</organism>
<gene>
    <name evidence="2" type="ORF">OCTVUL_1B007405</name>
</gene>
<reference evidence="2" key="1">
    <citation type="submission" date="2023-08" db="EMBL/GenBank/DDBJ databases">
        <authorList>
            <person name="Alioto T."/>
            <person name="Alioto T."/>
            <person name="Gomez Garrido J."/>
        </authorList>
    </citation>
    <scope>NUCLEOTIDE SEQUENCE</scope>
</reference>
<accession>A0AA36BDU9</accession>
<protein>
    <submittedName>
        <fullName evidence="2">Uncharacterized protein</fullName>
    </submittedName>
</protein>
<dbReference type="PROSITE" id="PS51257">
    <property type="entry name" value="PROKAR_LIPOPROTEIN"/>
    <property type="match status" value="1"/>
</dbReference>
<evidence type="ECO:0000313" key="3">
    <source>
        <dbReference type="Proteomes" id="UP001162480"/>
    </source>
</evidence>
<dbReference type="Proteomes" id="UP001162480">
    <property type="component" value="Chromosome 14"/>
</dbReference>
<keyword evidence="3" id="KW-1185">Reference proteome</keyword>
<name>A0AA36BDU9_OCTVU</name>
<dbReference type="AlphaFoldDB" id="A0AA36BDU9"/>
<dbReference type="EMBL" id="OX597827">
    <property type="protein sequence ID" value="CAI9732625.1"/>
    <property type="molecule type" value="Genomic_DNA"/>
</dbReference>
<feature type="compositionally biased region" description="Low complexity" evidence="1">
    <location>
        <begin position="63"/>
        <end position="80"/>
    </location>
</feature>
<evidence type="ECO:0000256" key="1">
    <source>
        <dbReference type="SAM" id="MobiDB-lite"/>
    </source>
</evidence>
<sequence length="80" mass="8791">MKSLRVIGGSSGINSEISLFYFFLTPNSTLSCLAKHKLKDGYIYSHTSPEDNPNLQIKEPKQLSSSSSSLLVSSSFCCNR</sequence>
<evidence type="ECO:0000313" key="2">
    <source>
        <dbReference type="EMBL" id="CAI9732625.1"/>
    </source>
</evidence>
<feature type="region of interest" description="Disordered" evidence="1">
    <location>
        <begin position="48"/>
        <end position="80"/>
    </location>
</feature>
<proteinExistence type="predicted"/>